<keyword evidence="6" id="KW-0808">Transferase</keyword>
<dbReference type="InterPro" id="IPR003018">
    <property type="entry name" value="GAF"/>
</dbReference>
<dbReference type="PROSITE" id="PS50109">
    <property type="entry name" value="HIS_KIN"/>
    <property type="match status" value="1"/>
</dbReference>
<evidence type="ECO:0000259" key="16">
    <source>
        <dbReference type="PROSITE" id="PS50109"/>
    </source>
</evidence>
<dbReference type="Gene3D" id="3.30.450.20">
    <property type="entry name" value="PAS domain"/>
    <property type="match status" value="2"/>
</dbReference>
<feature type="domain" description="Histidine kinase" evidence="16">
    <location>
        <begin position="470"/>
        <end position="685"/>
    </location>
</feature>
<evidence type="ECO:0000313" key="18">
    <source>
        <dbReference type="Proteomes" id="UP000680865"/>
    </source>
</evidence>
<reference evidence="17" key="1">
    <citation type="submission" date="2021-03" db="EMBL/GenBank/DDBJ databases">
        <title>Whole genome shotgun sequence of Actinoplanes consettensis NBRC 14913.</title>
        <authorList>
            <person name="Komaki H."/>
            <person name="Tamura T."/>
        </authorList>
    </citation>
    <scope>NUCLEOTIDE SEQUENCE</scope>
    <source>
        <strain evidence="17">NBRC 14913</strain>
    </source>
</reference>
<evidence type="ECO:0000256" key="12">
    <source>
        <dbReference type="ARBA" id="ARBA00023012"/>
    </source>
</evidence>
<accession>A0A919T4D9</accession>
<evidence type="ECO:0000313" key="17">
    <source>
        <dbReference type="EMBL" id="GIM84298.1"/>
    </source>
</evidence>
<keyword evidence="11" id="KW-1133">Transmembrane helix</keyword>
<dbReference type="InterPro" id="IPR050351">
    <property type="entry name" value="BphY/WalK/GraS-like"/>
</dbReference>
<dbReference type="RefSeq" id="WP_244876774.1">
    <property type="nucleotide sequence ID" value="NZ_BAAATW010000012.1"/>
</dbReference>
<dbReference type="SUPFAM" id="SSF47384">
    <property type="entry name" value="Homodimeric domain of signal transducing histidine kinase"/>
    <property type="match status" value="1"/>
</dbReference>
<evidence type="ECO:0000256" key="11">
    <source>
        <dbReference type="ARBA" id="ARBA00022989"/>
    </source>
</evidence>
<dbReference type="PRINTS" id="PR00344">
    <property type="entry name" value="BCTRLSENSOR"/>
</dbReference>
<dbReference type="CDD" id="cd00075">
    <property type="entry name" value="HATPase"/>
    <property type="match status" value="1"/>
</dbReference>
<organism evidence="17 18">
    <name type="scientific">Winogradskya consettensis</name>
    <dbReference type="NCBI Taxonomy" id="113560"/>
    <lineage>
        <taxon>Bacteria</taxon>
        <taxon>Bacillati</taxon>
        <taxon>Actinomycetota</taxon>
        <taxon>Actinomycetes</taxon>
        <taxon>Micromonosporales</taxon>
        <taxon>Micromonosporaceae</taxon>
        <taxon>Winogradskya</taxon>
    </lineage>
</organism>
<dbReference type="AlphaFoldDB" id="A0A919T4D9"/>
<evidence type="ECO:0000256" key="8">
    <source>
        <dbReference type="ARBA" id="ARBA00022741"/>
    </source>
</evidence>
<keyword evidence="8" id="KW-0547">Nucleotide-binding</keyword>
<dbReference type="SMART" id="SM00091">
    <property type="entry name" value="PAS"/>
    <property type="match status" value="2"/>
</dbReference>
<dbReference type="EC" id="2.7.13.3" evidence="4"/>
<dbReference type="InterPro" id="IPR036890">
    <property type="entry name" value="HATPase_C_sf"/>
</dbReference>
<protein>
    <recommendedName>
        <fullName evidence="14">Sensor-like histidine kinase SenX3</fullName>
        <ecNumber evidence="4">2.7.13.3</ecNumber>
    </recommendedName>
</protein>
<dbReference type="SMART" id="SM00065">
    <property type="entry name" value="GAF"/>
    <property type="match status" value="1"/>
</dbReference>
<evidence type="ECO:0000256" key="13">
    <source>
        <dbReference type="ARBA" id="ARBA00023136"/>
    </source>
</evidence>
<proteinExistence type="predicted"/>
<dbReference type="InterPro" id="IPR029016">
    <property type="entry name" value="GAF-like_dom_sf"/>
</dbReference>
<evidence type="ECO:0000256" key="6">
    <source>
        <dbReference type="ARBA" id="ARBA00022679"/>
    </source>
</evidence>
<keyword evidence="7" id="KW-0812">Transmembrane</keyword>
<dbReference type="GO" id="GO:0007234">
    <property type="term" value="P:osmosensory signaling via phosphorelay pathway"/>
    <property type="evidence" value="ECO:0007669"/>
    <property type="project" value="TreeGrafter"/>
</dbReference>
<keyword evidence="18" id="KW-1185">Reference proteome</keyword>
<evidence type="ECO:0000256" key="4">
    <source>
        <dbReference type="ARBA" id="ARBA00012438"/>
    </source>
</evidence>
<dbReference type="InterPro" id="IPR005467">
    <property type="entry name" value="His_kinase_dom"/>
</dbReference>
<feature type="region of interest" description="Disordered" evidence="15">
    <location>
        <begin position="686"/>
        <end position="708"/>
    </location>
</feature>
<keyword evidence="5" id="KW-0597">Phosphoprotein</keyword>
<dbReference type="Gene3D" id="1.10.287.130">
    <property type="match status" value="1"/>
</dbReference>
<dbReference type="InterPro" id="IPR003661">
    <property type="entry name" value="HisK_dim/P_dom"/>
</dbReference>
<keyword evidence="12" id="KW-0902">Two-component regulatory system</keyword>
<dbReference type="Pfam" id="PF02518">
    <property type="entry name" value="HATPase_c"/>
    <property type="match status" value="1"/>
</dbReference>
<keyword evidence="10" id="KW-0067">ATP-binding</keyword>
<keyword evidence="13" id="KW-0472">Membrane</keyword>
<keyword evidence="9" id="KW-0418">Kinase</keyword>
<dbReference type="EMBL" id="BOQP01000063">
    <property type="protein sequence ID" value="GIM84298.1"/>
    <property type="molecule type" value="Genomic_DNA"/>
</dbReference>
<comment type="subcellular location">
    <subcellularLocation>
        <location evidence="3">Cell membrane</location>
    </subcellularLocation>
    <subcellularLocation>
        <location evidence="2">Membrane</location>
        <topology evidence="2">Multi-pass membrane protein</topology>
    </subcellularLocation>
</comment>
<dbReference type="InterPro" id="IPR035965">
    <property type="entry name" value="PAS-like_dom_sf"/>
</dbReference>
<comment type="catalytic activity">
    <reaction evidence="1">
        <text>ATP + protein L-histidine = ADP + protein N-phospho-L-histidine.</text>
        <dbReference type="EC" id="2.7.13.3"/>
    </reaction>
</comment>
<dbReference type="InterPro" id="IPR000014">
    <property type="entry name" value="PAS"/>
</dbReference>
<dbReference type="SUPFAM" id="SSF55785">
    <property type="entry name" value="PYP-like sensor domain (PAS domain)"/>
    <property type="match status" value="2"/>
</dbReference>
<dbReference type="InterPro" id="IPR036097">
    <property type="entry name" value="HisK_dim/P_sf"/>
</dbReference>
<dbReference type="Gene3D" id="3.30.450.40">
    <property type="match status" value="1"/>
</dbReference>
<evidence type="ECO:0000256" key="14">
    <source>
        <dbReference type="ARBA" id="ARBA00039401"/>
    </source>
</evidence>
<dbReference type="InterPro" id="IPR004358">
    <property type="entry name" value="Sig_transdc_His_kin-like_C"/>
</dbReference>
<dbReference type="InterPro" id="IPR003594">
    <property type="entry name" value="HATPase_dom"/>
</dbReference>
<dbReference type="Gene3D" id="3.30.565.10">
    <property type="entry name" value="Histidine kinase-like ATPase, C-terminal domain"/>
    <property type="match status" value="1"/>
</dbReference>
<dbReference type="SUPFAM" id="SSF55874">
    <property type="entry name" value="ATPase domain of HSP90 chaperone/DNA topoisomerase II/histidine kinase"/>
    <property type="match status" value="1"/>
</dbReference>
<dbReference type="SUPFAM" id="SSF55781">
    <property type="entry name" value="GAF domain-like"/>
    <property type="match status" value="1"/>
</dbReference>
<dbReference type="Proteomes" id="UP000680865">
    <property type="component" value="Unassembled WGS sequence"/>
</dbReference>
<evidence type="ECO:0000256" key="7">
    <source>
        <dbReference type="ARBA" id="ARBA00022692"/>
    </source>
</evidence>
<evidence type="ECO:0000256" key="2">
    <source>
        <dbReference type="ARBA" id="ARBA00004141"/>
    </source>
</evidence>
<evidence type="ECO:0000256" key="3">
    <source>
        <dbReference type="ARBA" id="ARBA00004236"/>
    </source>
</evidence>
<name>A0A919T4D9_9ACTN</name>
<dbReference type="CDD" id="cd00082">
    <property type="entry name" value="HisKA"/>
    <property type="match status" value="1"/>
</dbReference>
<evidence type="ECO:0000256" key="9">
    <source>
        <dbReference type="ARBA" id="ARBA00022777"/>
    </source>
</evidence>
<dbReference type="SMART" id="SM00387">
    <property type="entry name" value="HATPase_c"/>
    <property type="match status" value="1"/>
</dbReference>
<comment type="caution">
    <text evidence="17">The sequence shown here is derived from an EMBL/GenBank/DDBJ whole genome shotgun (WGS) entry which is preliminary data.</text>
</comment>
<dbReference type="GO" id="GO:0005524">
    <property type="term" value="F:ATP binding"/>
    <property type="evidence" value="ECO:0007669"/>
    <property type="project" value="UniProtKB-KW"/>
</dbReference>
<sequence>MDAELDYRRLFECAPVALLAMAPDLTIVAASDFYLTATGVSREMIIGQKLFDVFPDDPTDPDASGVDNVGGSLRRVREQLAIEVMPILRYAVAGHDDEFTNRYWAVVNAPVLGLDGDLTLLVQRADDVTDYVRAKLGDVSQQDLADALRPAFHAESGVFTRQRLREQNQTLLAVLNSLDTAVVGCDREGRAVLTNRSARELFALPDHTEPVDHWARRYSGFVFSDAVGNVLAHDDLPTQMLLRGEPVHNMLIVAKADGVTARTLRVHGEPVTDGGRLAAVIAIHEITRAKRAEKLKECERLIAHLLSKPEPPDHLLKQAVELIGDMLGWTITEFWTVDAVGEILRRKALWSGTVDNPDLPDRLHKGIGIPGKAWAVTDPIWTTDLAADPAALQQTAQWLPLRSALAVPLPSGSIVLGVLVCYSDNFETPDDMRTAVMTGIAAHLGEFLERRRAEQYAAELEATRDEYIALVGHELRTPLTAIQAYTDMMRTDPDLSAEERGQMLDVMHRRATDLHTLIAKLLDVAGTRSGHIALQPRRMDLAEIAREAADNARAGNSAVNIDLTALPLVPIDGDPERLREVIDELLRNALTWAPPGSTVGIVVHADEHTAVLSVTNTGARIPADEHVRIFDLFYRTGDSLHHGLPGTGLGLTLARAIIEQHGGNLTVSEPDEAATTFTIYLPAGSGTTHHPAHSPGASLSSPKVIPAV</sequence>
<dbReference type="GO" id="GO:0000155">
    <property type="term" value="F:phosphorelay sensor kinase activity"/>
    <property type="evidence" value="ECO:0007669"/>
    <property type="project" value="InterPro"/>
</dbReference>
<evidence type="ECO:0000256" key="1">
    <source>
        <dbReference type="ARBA" id="ARBA00000085"/>
    </source>
</evidence>
<dbReference type="Pfam" id="PF13185">
    <property type="entry name" value="GAF_2"/>
    <property type="match status" value="1"/>
</dbReference>
<gene>
    <name evidence="17" type="ORF">Aco04nite_90770</name>
</gene>
<dbReference type="PANTHER" id="PTHR42878">
    <property type="entry name" value="TWO-COMPONENT HISTIDINE KINASE"/>
    <property type="match status" value="1"/>
</dbReference>
<dbReference type="GO" id="GO:0030295">
    <property type="term" value="F:protein kinase activator activity"/>
    <property type="evidence" value="ECO:0007669"/>
    <property type="project" value="TreeGrafter"/>
</dbReference>
<dbReference type="PANTHER" id="PTHR42878:SF7">
    <property type="entry name" value="SENSOR HISTIDINE KINASE GLRK"/>
    <property type="match status" value="1"/>
</dbReference>
<dbReference type="Pfam" id="PF00512">
    <property type="entry name" value="HisKA"/>
    <property type="match status" value="1"/>
</dbReference>
<evidence type="ECO:0000256" key="15">
    <source>
        <dbReference type="SAM" id="MobiDB-lite"/>
    </source>
</evidence>
<evidence type="ECO:0000256" key="10">
    <source>
        <dbReference type="ARBA" id="ARBA00022840"/>
    </source>
</evidence>
<dbReference type="SMART" id="SM00388">
    <property type="entry name" value="HisKA"/>
    <property type="match status" value="1"/>
</dbReference>
<dbReference type="GO" id="GO:0000156">
    <property type="term" value="F:phosphorelay response regulator activity"/>
    <property type="evidence" value="ECO:0007669"/>
    <property type="project" value="TreeGrafter"/>
</dbReference>
<dbReference type="GO" id="GO:0005886">
    <property type="term" value="C:plasma membrane"/>
    <property type="evidence" value="ECO:0007669"/>
    <property type="project" value="UniProtKB-SubCell"/>
</dbReference>
<evidence type="ECO:0000256" key="5">
    <source>
        <dbReference type="ARBA" id="ARBA00022553"/>
    </source>
</evidence>